<reference evidence="2 3" key="1">
    <citation type="submission" date="2016-10" db="EMBL/GenBank/DDBJ databases">
        <authorList>
            <person name="de Groot N.N."/>
        </authorList>
    </citation>
    <scope>NUCLEOTIDE SEQUENCE [LARGE SCALE GENOMIC DNA]</scope>
    <source>
        <strain evidence="2 3">KH2T6</strain>
    </source>
</reference>
<dbReference type="AlphaFoldDB" id="A0A1H7L9A9"/>
<dbReference type="OrthoDB" id="1048788at2"/>
<evidence type="ECO:0008006" key="4">
    <source>
        <dbReference type="Google" id="ProtNLM"/>
    </source>
</evidence>
<keyword evidence="1" id="KW-0472">Membrane</keyword>
<dbReference type="Proteomes" id="UP000186015">
    <property type="component" value="Unassembled WGS sequence"/>
</dbReference>
<name>A0A1H7L9A9_RUMAL</name>
<feature type="transmembrane region" description="Helical" evidence="1">
    <location>
        <begin position="119"/>
        <end position="144"/>
    </location>
</feature>
<gene>
    <name evidence="2" type="ORF">SAMN05216469_108106</name>
</gene>
<keyword evidence="1" id="KW-0812">Transmembrane</keyword>
<keyword evidence="1" id="KW-1133">Transmembrane helix</keyword>
<evidence type="ECO:0000313" key="3">
    <source>
        <dbReference type="Proteomes" id="UP000186015"/>
    </source>
</evidence>
<dbReference type="Pfam" id="PF12725">
    <property type="entry name" value="DUF3810"/>
    <property type="match status" value="1"/>
</dbReference>
<feature type="transmembrane region" description="Helical" evidence="1">
    <location>
        <begin position="85"/>
        <end position="107"/>
    </location>
</feature>
<accession>A0A1H7L9A9</accession>
<protein>
    <recommendedName>
        <fullName evidence="4">DUF3810 domain-containing protein</fullName>
    </recommendedName>
</protein>
<proteinExistence type="predicted"/>
<dbReference type="InterPro" id="IPR024294">
    <property type="entry name" value="DUF3810"/>
</dbReference>
<sequence length="401" mass="46005">MKTKVIPEQATAQGVDVKMSNKTDKKHKHTQLKWLIGSTLFFVLLNVLAWKSTPFCDFYQKNIFPLWAQTYGRATSVLPFSFGELLIAIAVFGIPISLLVMIVLLIIKIKKGRRGKVARVFGFIYGWILVFILGTETLNCFVLYHTSSFEKLNGISTEEHTNEELKELGFRIVVQINQLSTQVHRDEDGHFILTSDTDDTARAAIEGLEDEFVCFGGYVVHPKPIYCSFFMSQMDLMGIYFPFSMEANYNADMYKAKLPNTICHELAHTKGFMREEEANYIAFVACDRCDDVEYRYSGYLSALTYVRNKIFEFCDEETKYEFDNAICDEVWADIDGNREYWESVEEAEDTVFESESVSEVSEKAMETSLHANGVEDGIASYGRMVDLMLNYYDEHKFVGEE</sequence>
<evidence type="ECO:0000313" key="2">
    <source>
        <dbReference type="EMBL" id="SEK95336.1"/>
    </source>
</evidence>
<feature type="transmembrane region" description="Helical" evidence="1">
    <location>
        <begin position="32"/>
        <end position="50"/>
    </location>
</feature>
<evidence type="ECO:0000256" key="1">
    <source>
        <dbReference type="SAM" id="Phobius"/>
    </source>
</evidence>
<dbReference type="EMBL" id="FOAT01000008">
    <property type="protein sequence ID" value="SEK95336.1"/>
    <property type="molecule type" value="Genomic_DNA"/>
</dbReference>
<organism evidence="2 3">
    <name type="scientific">Ruminococcus albus</name>
    <dbReference type="NCBI Taxonomy" id="1264"/>
    <lineage>
        <taxon>Bacteria</taxon>
        <taxon>Bacillati</taxon>
        <taxon>Bacillota</taxon>
        <taxon>Clostridia</taxon>
        <taxon>Eubacteriales</taxon>
        <taxon>Oscillospiraceae</taxon>
        <taxon>Ruminococcus</taxon>
    </lineage>
</organism>
<dbReference type="RefSeq" id="WP_074833506.1">
    <property type="nucleotide sequence ID" value="NZ_FOAT01000008.1"/>
</dbReference>